<dbReference type="EMBL" id="MU167374">
    <property type="protein sequence ID" value="KAG0141713.1"/>
    <property type="molecule type" value="Genomic_DNA"/>
</dbReference>
<dbReference type="AlphaFoldDB" id="A0A9P6T8P9"/>
<evidence type="ECO:0000313" key="9">
    <source>
        <dbReference type="EMBL" id="KAG0141713.1"/>
    </source>
</evidence>
<evidence type="ECO:0000256" key="7">
    <source>
        <dbReference type="RuleBase" id="RU364133"/>
    </source>
</evidence>
<dbReference type="InterPro" id="IPR042263">
    <property type="entry name" value="DPH1/DPH2_1"/>
</dbReference>
<keyword evidence="10" id="KW-1185">Reference proteome</keyword>
<reference evidence="9" key="1">
    <citation type="submission" date="2013-11" db="EMBL/GenBank/DDBJ databases">
        <title>Genome sequence of the fusiform rust pathogen reveals effectors for host alternation and coevolution with pine.</title>
        <authorList>
            <consortium name="DOE Joint Genome Institute"/>
            <person name="Smith K."/>
            <person name="Pendleton A."/>
            <person name="Kubisiak T."/>
            <person name="Anderson C."/>
            <person name="Salamov A."/>
            <person name="Aerts A."/>
            <person name="Riley R."/>
            <person name="Clum A."/>
            <person name="Lindquist E."/>
            <person name="Ence D."/>
            <person name="Campbell M."/>
            <person name="Kronenberg Z."/>
            <person name="Feau N."/>
            <person name="Dhillon B."/>
            <person name="Hamelin R."/>
            <person name="Burleigh J."/>
            <person name="Smith J."/>
            <person name="Yandell M."/>
            <person name="Nelson C."/>
            <person name="Grigoriev I."/>
            <person name="Davis J."/>
        </authorList>
    </citation>
    <scope>NUCLEOTIDE SEQUENCE</scope>
    <source>
        <strain evidence="9">G11</strain>
    </source>
</reference>
<comment type="cofactor">
    <cofactor evidence="1">
        <name>[4Fe-4S] cluster</name>
        <dbReference type="ChEBI" id="CHEBI:49883"/>
    </cofactor>
</comment>
<sequence>MSLIGPSGEAAIHDNSLELPVEPMRQYSDEELISTYQIMETANWIQFNQYHIIGLQFPDFLLPISVRIFKLLRSRLPASEDAEKTFELYLMADTTYGSCCVDCLAAQHVAAEAIVHYGPACLTTIAHLAVYYVLPRLPLQDSSIPLIAKELYSSFEAWFEAESRSKDCDPPQLLLMYDVGYHWKVDQIFDFLKKISHFPITLNSISTQYSSSGHNTKRPESEQKQCSTQSSSNCCQTSAKELSSCGVAPVQLELLNGSSNEADVNVHHVDPQPPSTATASYSAIFYIGPNSRRLTHVILTHSSIPVFALDPSSSPFTCESQLMLTKKLLMKRYATIQRARDADVFGILVGTLGVQHDLRLIHRTKNLIERKFKKKSYVVSVGKLKPEKLINFFEIECWVLIACPEHSLLDEGVSVERSKQYNVPVITPWELDFALRSCIEQDDSNTSLTHKAWDGQYVLDFDRLLSIWDADSRAEEEAQATNGRVDPENEVDAPVFSMITGQYKYRKTWNHSATLVDESRAVLVRDGKQELIKLVNGAASDYATRARTYNGLQPRLGLDPPSQMEKGRFGIAQTYGDERVEEDIKT</sequence>
<evidence type="ECO:0000256" key="3">
    <source>
        <dbReference type="ARBA" id="ARBA00006179"/>
    </source>
</evidence>
<dbReference type="Proteomes" id="UP000886653">
    <property type="component" value="Unassembled WGS sequence"/>
</dbReference>
<comment type="pathway">
    <text evidence="2 7">Protein modification; peptidyl-diphthamide biosynthesis.</text>
</comment>
<accession>A0A9P6T8P9</accession>
<evidence type="ECO:0000256" key="1">
    <source>
        <dbReference type="ARBA" id="ARBA00001966"/>
    </source>
</evidence>
<dbReference type="InterPro" id="IPR042265">
    <property type="entry name" value="DPH1/DPH2_3"/>
</dbReference>
<keyword evidence="6 7" id="KW-0411">Iron-sulfur</keyword>
<dbReference type="GO" id="GO:0005737">
    <property type="term" value="C:cytoplasm"/>
    <property type="evidence" value="ECO:0007669"/>
    <property type="project" value="UniProtKB-SubCell"/>
</dbReference>
<dbReference type="SFLD" id="SFLDG01121">
    <property type="entry name" value="Diphthamide_biosynthesis"/>
    <property type="match status" value="1"/>
</dbReference>
<keyword evidence="5 7" id="KW-0408">Iron</keyword>
<organism evidence="9 10">
    <name type="scientific">Cronartium quercuum f. sp. fusiforme G11</name>
    <dbReference type="NCBI Taxonomy" id="708437"/>
    <lineage>
        <taxon>Eukaryota</taxon>
        <taxon>Fungi</taxon>
        <taxon>Dikarya</taxon>
        <taxon>Basidiomycota</taxon>
        <taxon>Pucciniomycotina</taxon>
        <taxon>Pucciniomycetes</taxon>
        <taxon>Pucciniales</taxon>
        <taxon>Coleosporiaceae</taxon>
        <taxon>Cronartium</taxon>
    </lineage>
</organism>
<dbReference type="OrthoDB" id="449241at2759"/>
<dbReference type="GO" id="GO:0046872">
    <property type="term" value="F:metal ion binding"/>
    <property type="evidence" value="ECO:0007669"/>
    <property type="project" value="UniProtKB-KW"/>
</dbReference>
<comment type="function">
    <text evidence="7">Required for the first step of diphthamide biosynthesis, a post-translational modification of histidine which occurs in elongation factor 2. DPH1 and DPH2 transfer a 3-amino-3-carboxypropyl (ACP) group from S-adenosyl-L-methionine (SAM) to a histidine residue, the reaction is assisted by a reduction system comprising DPH3 and a NADH-dependent reductase. Facilitates the reduction of the catalytic iron-sulfur cluster found in the DPH1 subunit.</text>
</comment>
<dbReference type="InterPro" id="IPR016435">
    <property type="entry name" value="DPH1/DPH2"/>
</dbReference>
<dbReference type="PANTHER" id="PTHR10762:SF2">
    <property type="entry name" value="2-(3-AMINO-3-CARBOXYPROPYL)HISTIDINE SYNTHASE SUBUNIT 2"/>
    <property type="match status" value="1"/>
</dbReference>
<dbReference type="InterPro" id="IPR010014">
    <property type="entry name" value="DHP2"/>
</dbReference>
<dbReference type="NCBIfam" id="TIGR00272">
    <property type="entry name" value="DPH2"/>
    <property type="match status" value="1"/>
</dbReference>
<dbReference type="Gene3D" id="3.40.50.11840">
    <property type="entry name" value="Diphthamide synthesis DPH1/DPH2 domain 1"/>
    <property type="match status" value="1"/>
</dbReference>
<comment type="subcellular location">
    <subcellularLocation>
        <location evidence="7">Cytoplasm</location>
    </subcellularLocation>
</comment>
<evidence type="ECO:0000256" key="2">
    <source>
        <dbReference type="ARBA" id="ARBA00005156"/>
    </source>
</evidence>
<dbReference type="GO" id="GO:0090560">
    <property type="term" value="F:2-(3-amino-3-carboxypropyl)histidine synthase activity"/>
    <property type="evidence" value="ECO:0007669"/>
    <property type="project" value="InterPro"/>
</dbReference>
<comment type="similarity">
    <text evidence="3 7">Belongs to the DPH1/DPH2 family. DPH2 subfamily.</text>
</comment>
<dbReference type="Pfam" id="PF01866">
    <property type="entry name" value="Diphthamide_syn"/>
    <property type="match status" value="1"/>
</dbReference>
<evidence type="ECO:0000256" key="8">
    <source>
        <dbReference type="SAM" id="MobiDB-lite"/>
    </source>
</evidence>
<protein>
    <recommendedName>
        <fullName evidence="7">2-(3-amino-3-carboxypropyl)histidine synthase subunit 2</fullName>
    </recommendedName>
</protein>
<dbReference type="GO" id="GO:0017183">
    <property type="term" value="P:protein histidyl modification to diphthamide"/>
    <property type="evidence" value="ECO:0007669"/>
    <property type="project" value="InterPro"/>
</dbReference>
<dbReference type="PANTHER" id="PTHR10762">
    <property type="entry name" value="DIPHTHAMIDE BIOSYNTHESIS PROTEIN"/>
    <property type="match status" value="1"/>
</dbReference>
<evidence type="ECO:0000256" key="6">
    <source>
        <dbReference type="ARBA" id="ARBA00023014"/>
    </source>
</evidence>
<keyword evidence="4 7" id="KW-0479">Metal-binding</keyword>
<dbReference type="FunFam" id="3.40.50.11860:FF:000001">
    <property type="entry name" value="2-(3-amino-3-carboxypropyl)histidine synthase subunit 2"/>
    <property type="match status" value="1"/>
</dbReference>
<evidence type="ECO:0000256" key="5">
    <source>
        <dbReference type="ARBA" id="ARBA00023004"/>
    </source>
</evidence>
<gene>
    <name evidence="9" type="ORF">CROQUDRAFT_68001</name>
</gene>
<dbReference type="SFLD" id="SFLDS00032">
    <property type="entry name" value="Radical_SAM_3-amino-3-carboxyp"/>
    <property type="match status" value="1"/>
</dbReference>
<evidence type="ECO:0000256" key="4">
    <source>
        <dbReference type="ARBA" id="ARBA00022723"/>
    </source>
</evidence>
<dbReference type="GO" id="GO:0051536">
    <property type="term" value="F:iron-sulfur cluster binding"/>
    <property type="evidence" value="ECO:0007669"/>
    <property type="project" value="UniProtKB-KW"/>
</dbReference>
<dbReference type="Gene3D" id="3.40.50.11860">
    <property type="entry name" value="Diphthamide synthesis DPH1/DPH2 domain 3"/>
    <property type="match status" value="1"/>
</dbReference>
<dbReference type="NCBIfam" id="TIGR00322">
    <property type="entry name" value="diphth2_R"/>
    <property type="match status" value="1"/>
</dbReference>
<keyword evidence="7" id="KW-0963">Cytoplasm</keyword>
<name>A0A9P6T8P9_9BASI</name>
<comment type="caution">
    <text evidence="9">The sequence shown here is derived from an EMBL/GenBank/DDBJ whole genome shotgun (WGS) entry which is preliminary data.</text>
</comment>
<evidence type="ECO:0000313" key="10">
    <source>
        <dbReference type="Proteomes" id="UP000886653"/>
    </source>
</evidence>
<proteinExistence type="inferred from homology"/>
<feature type="region of interest" description="Disordered" evidence="8">
    <location>
        <begin position="209"/>
        <end position="231"/>
    </location>
</feature>